<keyword evidence="2" id="KW-1185">Reference proteome</keyword>
<comment type="caution">
    <text evidence="1">The sequence shown here is derived from an EMBL/GenBank/DDBJ whole genome shotgun (WGS) entry which is preliminary data.</text>
</comment>
<name>A0ACC1YB46_MELAZ</name>
<protein>
    <submittedName>
        <fullName evidence="1">Bark storage protein A-like</fullName>
    </submittedName>
</protein>
<dbReference type="EMBL" id="CM051397">
    <property type="protein sequence ID" value="KAJ4720669.1"/>
    <property type="molecule type" value="Genomic_DNA"/>
</dbReference>
<gene>
    <name evidence="1" type="ORF">OWV82_008459</name>
</gene>
<proteinExistence type="predicted"/>
<reference evidence="1 2" key="1">
    <citation type="journal article" date="2023" name="Science">
        <title>Complex scaffold remodeling in plant triterpene biosynthesis.</title>
        <authorList>
            <person name="De La Pena R."/>
            <person name="Hodgson H."/>
            <person name="Liu J.C."/>
            <person name="Stephenson M.J."/>
            <person name="Martin A.C."/>
            <person name="Owen C."/>
            <person name="Harkess A."/>
            <person name="Leebens-Mack J."/>
            <person name="Jimenez L.E."/>
            <person name="Osbourn A."/>
            <person name="Sattely E.S."/>
        </authorList>
    </citation>
    <scope>NUCLEOTIDE SEQUENCE [LARGE SCALE GENOMIC DNA]</scope>
    <source>
        <strain evidence="2">cv. JPN11</strain>
        <tissue evidence="1">Leaf</tissue>
    </source>
</reference>
<evidence type="ECO:0000313" key="2">
    <source>
        <dbReference type="Proteomes" id="UP001164539"/>
    </source>
</evidence>
<dbReference type="Proteomes" id="UP001164539">
    <property type="component" value="Chromosome 4"/>
</dbReference>
<sequence length="121" mass="13722">MTAKQVPSFLLPLVLFSSQVIATSAKPSNRIKSLNIIKELNRKGPYIGLVAVFSTEEDAFFAAGAFRPHPMHLFVDLSDWKDYDIVWLQNNIYSFKFVFYNGQTSALENIQQIVFVTLSCI</sequence>
<organism evidence="1 2">
    <name type="scientific">Melia azedarach</name>
    <name type="common">Chinaberry tree</name>
    <dbReference type="NCBI Taxonomy" id="155640"/>
    <lineage>
        <taxon>Eukaryota</taxon>
        <taxon>Viridiplantae</taxon>
        <taxon>Streptophyta</taxon>
        <taxon>Embryophyta</taxon>
        <taxon>Tracheophyta</taxon>
        <taxon>Spermatophyta</taxon>
        <taxon>Magnoliopsida</taxon>
        <taxon>eudicotyledons</taxon>
        <taxon>Gunneridae</taxon>
        <taxon>Pentapetalae</taxon>
        <taxon>rosids</taxon>
        <taxon>malvids</taxon>
        <taxon>Sapindales</taxon>
        <taxon>Meliaceae</taxon>
        <taxon>Melia</taxon>
    </lineage>
</organism>
<evidence type="ECO:0000313" key="1">
    <source>
        <dbReference type="EMBL" id="KAJ4720669.1"/>
    </source>
</evidence>
<accession>A0ACC1YB46</accession>